<dbReference type="Proteomes" id="UP001158576">
    <property type="component" value="Chromosome 1"/>
</dbReference>
<dbReference type="InterPro" id="IPR050868">
    <property type="entry name" value="ELMO_domain-containing"/>
</dbReference>
<organism evidence="3 4">
    <name type="scientific">Oikopleura dioica</name>
    <name type="common">Tunicate</name>
    <dbReference type="NCBI Taxonomy" id="34765"/>
    <lineage>
        <taxon>Eukaryota</taxon>
        <taxon>Metazoa</taxon>
        <taxon>Chordata</taxon>
        <taxon>Tunicata</taxon>
        <taxon>Appendicularia</taxon>
        <taxon>Copelata</taxon>
        <taxon>Oikopleuridae</taxon>
        <taxon>Oikopleura</taxon>
    </lineage>
</organism>
<dbReference type="Pfam" id="PF04727">
    <property type="entry name" value="ELMO_CED12"/>
    <property type="match status" value="1"/>
</dbReference>
<evidence type="ECO:0000313" key="3">
    <source>
        <dbReference type="EMBL" id="CAG5107215.1"/>
    </source>
</evidence>
<evidence type="ECO:0000259" key="2">
    <source>
        <dbReference type="PROSITE" id="PS51335"/>
    </source>
</evidence>
<accession>A0ABN7SYS6</accession>
<evidence type="ECO:0000256" key="1">
    <source>
        <dbReference type="ARBA" id="ARBA00024863"/>
    </source>
</evidence>
<dbReference type="InterPro" id="IPR011993">
    <property type="entry name" value="PH-like_dom_sf"/>
</dbReference>
<reference evidence="3 4" key="1">
    <citation type="submission" date="2021-04" db="EMBL/GenBank/DDBJ databases">
        <authorList>
            <person name="Bliznina A."/>
        </authorList>
    </citation>
    <scope>NUCLEOTIDE SEQUENCE [LARGE SCALE GENOMIC DNA]</scope>
</reference>
<comment type="function">
    <text evidence="1">Involved in cytoskeletal rearrangements required for phagocytosis of apoptotic cells and cell motility. Acts in association with DOCK1 and CRK. Was initially proposed to be required in complex with DOCK1 to activate Rac Rho small GTPases. May enhance the guanine nucleotide exchange factor (GEF) activity of DOCK1.</text>
</comment>
<feature type="domain" description="ELMO" evidence="2">
    <location>
        <begin position="346"/>
        <end position="526"/>
    </location>
</feature>
<keyword evidence="4" id="KW-1185">Reference proteome</keyword>
<name>A0ABN7SYS6_OIKDI</name>
<evidence type="ECO:0000313" key="4">
    <source>
        <dbReference type="Proteomes" id="UP001158576"/>
    </source>
</evidence>
<dbReference type="EMBL" id="OU015566">
    <property type="protein sequence ID" value="CAG5107215.1"/>
    <property type="molecule type" value="Genomic_DNA"/>
</dbReference>
<dbReference type="PROSITE" id="PS51335">
    <property type="entry name" value="ELMO"/>
    <property type="match status" value="1"/>
</dbReference>
<dbReference type="PANTHER" id="PTHR12771">
    <property type="entry name" value="ENGULFMENT AND CELL MOTILITY"/>
    <property type="match status" value="1"/>
</dbReference>
<proteinExistence type="predicted"/>
<dbReference type="Gene3D" id="2.30.29.30">
    <property type="entry name" value="Pleckstrin-homology domain (PH domain)/Phosphotyrosine-binding domain (PTB)"/>
    <property type="match status" value="1"/>
</dbReference>
<dbReference type="InterPro" id="IPR006816">
    <property type="entry name" value="ELMO_dom"/>
</dbReference>
<gene>
    <name evidence="3" type="ORF">OKIOD_LOCUS11974</name>
</gene>
<dbReference type="InterPro" id="IPR001849">
    <property type="entry name" value="PH_domain"/>
</dbReference>
<sequence>MTKNALRNIDISGPSLISTETLNSEKDGENHYSIGVLVKIDNKEEAYKLDPSKSLDEIVTEVMQILQATNDKLENSLKVKGTPRALLLETQNSRRYITEELLKSNRIDKGSTLLLGTSPDRLASHILKLLSQQRSPDDAKNWHQNLSYLLQYSEDIVFNRIFISKNGLKVLLSVDKEVQEANLEKILTILMALLDDNLIDYKDILSHISDFTDQLIKLLNERTNNGQGKLLQKTINLLDRGLQEVPAVRAQIFKLLNDSPILHTRISDKEENIQLASLMLVNSVLFMSREGLYTLIEASWNSSNRYLEFRILIERDNEQIDNALLNKLKQRIFNSLIKLGRLKEESAVGTFQRIYLKLKYEKDITTRGDPQSTQQQQVISKVVKNLEKESWETVISGNSSNHPLTDFQTPVGILPLKCIEFFSRKHRDDCLTIITNNATRHKGMFPIVPAANEVVSILVDSLDFKGSQTISSEFHELVFGISSDTFEEIFSATFMSFWATWRDANAVMADFKKVVNVLKEQVKNSLTQNTSTLQQFKKNLAQNNYNSLVEAQHIFKDDADLENHQSVLLVKEHLRKEVTKVVEENRLMLMEKTCRFTDANQKKSFVYMRLDKSRRHISVDSKSSTFEGAFSSSSAKHVQIRNMIRVYQGVEAKPVVEKTGKHKRKMIDYSLLFAIEHKVAEGESQTMTLLADSSSTRNTWVDGLKSLLSVNFAPSESFTADVDHLLQLRLKIQLIDFQEIRIPTQFKRIDSLQPPPEEWTQSPNR</sequence>
<dbReference type="PANTHER" id="PTHR12771:SF56">
    <property type="entry name" value="CED-12"/>
    <property type="match status" value="1"/>
</dbReference>
<protein>
    <submittedName>
        <fullName evidence="3">Oidioi.mRNA.OKI2018_I69.chr1.g3209.t1.cds</fullName>
    </submittedName>
</protein>
<dbReference type="Pfam" id="PF16457">
    <property type="entry name" value="PH_12"/>
    <property type="match status" value="1"/>
</dbReference>